<accession>A0AA35SH05</accession>
<dbReference type="EMBL" id="CASHTH010002447">
    <property type="protein sequence ID" value="CAI8029930.1"/>
    <property type="molecule type" value="Genomic_DNA"/>
</dbReference>
<gene>
    <name evidence="1" type="ORF">GBAR_LOCUS16988</name>
</gene>
<keyword evidence="2" id="KW-1185">Reference proteome</keyword>
<name>A0AA35SH05_GEOBA</name>
<reference evidence="1" key="1">
    <citation type="submission" date="2023-03" db="EMBL/GenBank/DDBJ databases">
        <authorList>
            <person name="Steffen K."/>
            <person name="Cardenas P."/>
        </authorList>
    </citation>
    <scope>NUCLEOTIDE SEQUENCE</scope>
</reference>
<sequence length="73" mass="8011">MVRHCPCSRGEDTGCIYSTVVSPPVYCSNTNTPTYKSSPKKISDKWGAWVGIIAFHTFISIPKQSFLLVGQCA</sequence>
<evidence type="ECO:0000313" key="1">
    <source>
        <dbReference type="EMBL" id="CAI8029930.1"/>
    </source>
</evidence>
<protein>
    <submittedName>
        <fullName evidence="1">Uncharacterized protein</fullName>
    </submittedName>
</protein>
<dbReference type="Proteomes" id="UP001174909">
    <property type="component" value="Unassembled WGS sequence"/>
</dbReference>
<organism evidence="1 2">
    <name type="scientific">Geodia barretti</name>
    <name type="common">Barrett's horny sponge</name>
    <dbReference type="NCBI Taxonomy" id="519541"/>
    <lineage>
        <taxon>Eukaryota</taxon>
        <taxon>Metazoa</taxon>
        <taxon>Porifera</taxon>
        <taxon>Demospongiae</taxon>
        <taxon>Heteroscleromorpha</taxon>
        <taxon>Tetractinellida</taxon>
        <taxon>Astrophorina</taxon>
        <taxon>Geodiidae</taxon>
        <taxon>Geodia</taxon>
    </lineage>
</organism>
<evidence type="ECO:0000313" key="2">
    <source>
        <dbReference type="Proteomes" id="UP001174909"/>
    </source>
</evidence>
<proteinExistence type="predicted"/>
<comment type="caution">
    <text evidence="1">The sequence shown here is derived from an EMBL/GenBank/DDBJ whole genome shotgun (WGS) entry which is preliminary data.</text>
</comment>
<dbReference type="AlphaFoldDB" id="A0AA35SH05"/>